<dbReference type="EMBL" id="MEWA01000034">
    <property type="protein sequence ID" value="OGC68653.1"/>
    <property type="molecule type" value="Genomic_DNA"/>
</dbReference>
<evidence type="ECO:0008006" key="4">
    <source>
        <dbReference type="Google" id="ProtNLM"/>
    </source>
</evidence>
<feature type="transmembrane region" description="Helical" evidence="1">
    <location>
        <begin position="397"/>
        <end position="419"/>
    </location>
</feature>
<dbReference type="Proteomes" id="UP000179113">
    <property type="component" value="Unassembled WGS sequence"/>
</dbReference>
<dbReference type="AlphaFoldDB" id="A0A1F4WIB1"/>
<protein>
    <recommendedName>
        <fullName evidence="4">Membrane protein 6-pyruvoyl-tetrahydropterin synthase-related domain-containing protein</fullName>
    </recommendedName>
</protein>
<keyword evidence="1" id="KW-1133">Transmembrane helix</keyword>
<feature type="transmembrane region" description="Helical" evidence="1">
    <location>
        <begin position="244"/>
        <end position="261"/>
    </location>
</feature>
<sequence>MLLSFKSRFLKFVSILFQLAKGVFFTIKSFSIKGTLYSAKEFSKKYSIALLLILIATLISLRNYDPGTYLTGWDTLHPEFNLKEYWGRIIDGVWQEHQALGSVATQAHASEIPRILIMSFFSLFMAVHQMRYVYAFLMLVLGPFGVYCFLKYAVLKNLSFRSRELGAFAGGMLYLLNLGTLQHFYVPLEMFLTHYGFLGFVFLFGSKYYEEGKRSDLFYFLIFSFFIASQAHTATLFYAFMVNFLMYFGLLVFQDLLRALWQKNISIFFTGWNKAFLLVIYTLLINAFWLFPNIYFIVKHSAEIKESKIHHLFSEEAFLQNKEFGRIEDVSILRNFLFNWGEHVGNNEFGRLLDEWSSHLNRPGVMLIGYITFGLMCLGIVSSVLRRERYMLPLAGVLIVSMFFLFNVNPPLGFLFIYLQNTFEIFKEAFRFPFTKFSITAMFAYASFFGIFFAHLGFLIQRIFKKTFAVYPVYIILYSIIVFSLFYYMRPAINGYMVSPSMRVKIPDRYFQMFSYLEQQKEYGRVADLPIHSFWGWMYYNWDSRTKLGYQGAGFLWFGIKQPLMDREFDRWNLLNEQYYREMSTAVYSEDLAFFEQTLEKYKIRWIFLDESVLAPGSDPTILYFTEIKALLEKSERIEMEKNFGEGLVLYKYTPKRDFALYEVLDNFAYTGDSVFKEYTDPMYEIYGDYVKKDSNRYFPYVGITHFDESILPQYVSSDESNTYFTNRLAFSKIAIEEVTDLFQYKVLLKRTNEGIGMQLSDVPGFVGSADFEAVLPDKDLADRFVLNINNNLFSINTSELTEEYATQGFVVINPSESVNVVLHSPQDISLVQLDYSSLLERCGDIGSGSTYSIEFVETGFKIFAKDIKTCLTVKLRDLIGETDTLPSYIQLSTVVEEFGAKAGICILDSATGLCVNKPMSAGRTSAFIDPQRFDNYFLRFNVSGILKSTEVGAGFTNLSVSSLEPVYAETFDISLNTKVSGEYFGRLVFKKDLDYSGNVASLNYNPRICQTGYRNFDKSSVDVGEKGILYTSRGDSLCDSFQFPFAVHSTGYILEVKAKNVEGMPLRVCLTNESSKRCDLYVSLGESKEFKTHYFLIPPMGDGSGYTVNFSNTVFGEGVSINELEYISLTPFPYSLLRNLHEKVPTAHGEKLLVYNQAYEPGWTAFCGITPCKAQHSMVNNWSNGWIFEDGAVPANVRVVFLPQLLEYLGFVLTVGAFLLVKRVH</sequence>
<organism evidence="2 3">
    <name type="scientific">candidate division WWE3 bacterium RIFOXYC1_FULL_39_7</name>
    <dbReference type="NCBI Taxonomy" id="1802643"/>
    <lineage>
        <taxon>Bacteria</taxon>
        <taxon>Katanobacteria</taxon>
    </lineage>
</organism>
<feature type="transmembrane region" description="Helical" evidence="1">
    <location>
        <begin position="439"/>
        <end position="459"/>
    </location>
</feature>
<feature type="transmembrane region" description="Helical" evidence="1">
    <location>
        <begin position="12"/>
        <end position="34"/>
    </location>
</feature>
<keyword evidence="1" id="KW-0812">Transmembrane</keyword>
<evidence type="ECO:0000313" key="2">
    <source>
        <dbReference type="EMBL" id="OGC68653.1"/>
    </source>
</evidence>
<proteinExistence type="predicted"/>
<feature type="transmembrane region" description="Helical" evidence="1">
    <location>
        <begin position="365"/>
        <end position="385"/>
    </location>
</feature>
<comment type="caution">
    <text evidence="2">The sequence shown here is derived from an EMBL/GenBank/DDBJ whole genome shotgun (WGS) entry which is preliminary data.</text>
</comment>
<feature type="transmembrane region" description="Helical" evidence="1">
    <location>
        <begin position="191"/>
        <end position="210"/>
    </location>
</feature>
<feature type="transmembrane region" description="Helical" evidence="1">
    <location>
        <begin position="1202"/>
        <end position="1222"/>
    </location>
</feature>
<feature type="transmembrane region" description="Helical" evidence="1">
    <location>
        <begin position="46"/>
        <end position="64"/>
    </location>
</feature>
<evidence type="ECO:0000256" key="1">
    <source>
        <dbReference type="SAM" id="Phobius"/>
    </source>
</evidence>
<feature type="transmembrane region" description="Helical" evidence="1">
    <location>
        <begin position="273"/>
        <end position="291"/>
    </location>
</feature>
<feature type="transmembrane region" description="Helical" evidence="1">
    <location>
        <begin position="471"/>
        <end position="489"/>
    </location>
</feature>
<gene>
    <name evidence="2" type="ORF">A2415_02270</name>
</gene>
<feature type="transmembrane region" description="Helical" evidence="1">
    <location>
        <begin position="217"/>
        <end position="238"/>
    </location>
</feature>
<evidence type="ECO:0000313" key="3">
    <source>
        <dbReference type="Proteomes" id="UP000179113"/>
    </source>
</evidence>
<accession>A0A1F4WIB1</accession>
<reference evidence="2 3" key="1">
    <citation type="journal article" date="2016" name="Nat. Commun.">
        <title>Thousands of microbial genomes shed light on interconnected biogeochemical processes in an aquifer system.</title>
        <authorList>
            <person name="Anantharaman K."/>
            <person name="Brown C.T."/>
            <person name="Hug L.A."/>
            <person name="Sharon I."/>
            <person name="Castelle C.J."/>
            <person name="Probst A.J."/>
            <person name="Thomas B.C."/>
            <person name="Singh A."/>
            <person name="Wilkins M.J."/>
            <person name="Karaoz U."/>
            <person name="Brodie E.L."/>
            <person name="Williams K.H."/>
            <person name="Hubbard S.S."/>
            <person name="Banfield J.F."/>
        </authorList>
    </citation>
    <scope>NUCLEOTIDE SEQUENCE [LARGE SCALE GENOMIC DNA]</scope>
</reference>
<name>A0A1F4WIB1_UNCKA</name>
<feature type="transmembrane region" description="Helical" evidence="1">
    <location>
        <begin position="132"/>
        <end position="153"/>
    </location>
</feature>
<keyword evidence="1" id="KW-0472">Membrane</keyword>